<evidence type="ECO:0000256" key="2">
    <source>
        <dbReference type="ARBA" id="ARBA00009773"/>
    </source>
</evidence>
<dbReference type="PANTHER" id="PTHR21716">
    <property type="entry name" value="TRANSMEMBRANE PROTEIN"/>
    <property type="match status" value="1"/>
</dbReference>
<dbReference type="AlphaFoldDB" id="A0A1F5Z6S9"/>
<evidence type="ECO:0008006" key="11">
    <source>
        <dbReference type="Google" id="ProtNLM"/>
    </source>
</evidence>
<feature type="transmembrane region" description="Helical" evidence="8">
    <location>
        <begin position="191"/>
        <end position="218"/>
    </location>
</feature>
<feature type="transmembrane region" description="Helical" evidence="8">
    <location>
        <begin position="238"/>
        <end position="260"/>
    </location>
</feature>
<accession>A0A1F5Z6S9</accession>
<feature type="transmembrane region" description="Helical" evidence="8">
    <location>
        <begin position="61"/>
        <end position="82"/>
    </location>
</feature>
<evidence type="ECO:0000256" key="1">
    <source>
        <dbReference type="ARBA" id="ARBA00004651"/>
    </source>
</evidence>
<reference evidence="9 10" key="1">
    <citation type="journal article" date="2016" name="Nat. Commun.">
        <title>Thousands of microbial genomes shed light on interconnected biogeochemical processes in an aquifer system.</title>
        <authorList>
            <person name="Anantharaman K."/>
            <person name="Brown C.T."/>
            <person name="Hug L.A."/>
            <person name="Sharon I."/>
            <person name="Castelle C.J."/>
            <person name="Probst A.J."/>
            <person name="Thomas B.C."/>
            <person name="Singh A."/>
            <person name="Wilkins M.J."/>
            <person name="Karaoz U."/>
            <person name="Brodie E.L."/>
            <person name="Williams K.H."/>
            <person name="Hubbard S.S."/>
            <person name="Banfield J.F."/>
        </authorList>
    </citation>
    <scope>NUCLEOTIDE SEQUENCE [LARGE SCALE GENOMIC DNA]</scope>
</reference>
<dbReference type="EMBL" id="MFJF01000005">
    <property type="protein sequence ID" value="OGG08014.1"/>
    <property type="molecule type" value="Genomic_DNA"/>
</dbReference>
<keyword evidence="3" id="KW-0813">Transport</keyword>
<sequence length="328" mass="36018">MPKRIEISHKTIIFTVIFLLFLRFLFQIAEIISWLFISFILMSAFKPMVDGLEKYRIPRVLGIILIYIGLILVIIFAGSTILPPLVNQTLNLAERLPSYLNILLPQADIDPRSFSQQITTLGENIFKVSLGIFNNIVALFTIFVITFYLTLERKNLDAYLQQVLGDGPGETVITVIKKVEERLGAWVRGQLALLLSIGIFTYIGLVLLGIPFALPLAILAGILEIIPNIGPILASLPAIIVSFTVSSLHPVFMIILYFAIQQLENQIVVPIVMSRVVGVPPLVTILAILVGLKIGGIGGAVLAVPIVVTVETVFTQYFRLKGSAAGIT</sequence>
<evidence type="ECO:0000256" key="7">
    <source>
        <dbReference type="ARBA" id="ARBA00023136"/>
    </source>
</evidence>
<organism evidence="9 10">
    <name type="scientific">Candidatus Gottesmanbacteria bacterium RIFCSPHIGHO2_01_FULL_40_15</name>
    <dbReference type="NCBI Taxonomy" id="1798376"/>
    <lineage>
        <taxon>Bacteria</taxon>
        <taxon>Candidatus Gottesmaniibacteriota</taxon>
    </lineage>
</organism>
<evidence type="ECO:0000256" key="3">
    <source>
        <dbReference type="ARBA" id="ARBA00022448"/>
    </source>
</evidence>
<evidence type="ECO:0000256" key="8">
    <source>
        <dbReference type="SAM" id="Phobius"/>
    </source>
</evidence>
<keyword evidence="6 8" id="KW-1133">Transmembrane helix</keyword>
<evidence type="ECO:0000313" key="10">
    <source>
        <dbReference type="Proteomes" id="UP000177354"/>
    </source>
</evidence>
<feature type="transmembrane region" description="Helical" evidence="8">
    <location>
        <begin position="294"/>
        <end position="314"/>
    </location>
</feature>
<dbReference type="InterPro" id="IPR002549">
    <property type="entry name" value="AI-2E-like"/>
</dbReference>
<evidence type="ECO:0000256" key="4">
    <source>
        <dbReference type="ARBA" id="ARBA00022475"/>
    </source>
</evidence>
<gene>
    <name evidence="9" type="ORF">A2777_01335</name>
</gene>
<feature type="transmembrane region" description="Helical" evidence="8">
    <location>
        <begin position="31"/>
        <end position="49"/>
    </location>
</feature>
<dbReference type="Pfam" id="PF01594">
    <property type="entry name" value="AI-2E_transport"/>
    <property type="match status" value="1"/>
</dbReference>
<proteinExistence type="inferred from homology"/>
<evidence type="ECO:0000313" key="9">
    <source>
        <dbReference type="EMBL" id="OGG08014.1"/>
    </source>
</evidence>
<dbReference type="GO" id="GO:0005886">
    <property type="term" value="C:plasma membrane"/>
    <property type="evidence" value="ECO:0007669"/>
    <property type="project" value="UniProtKB-SubCell"/>
</dbReference>
<dbReference type="GO" id="GO:0055085">
    <property type="term" value="P:transmembrane transport"/>
    <property type="evidence" value="ECO:0007669"/>
    <property type="project" value="TreeGrafter"/>
</dbReference>
<comment type="caution">
    <text evidence="9">The sequence shown here is derived from an EMBL/GenBank/DDBJ whole genome shotgun (WGS) entry which is preliminary data.</text>
</comment>
<evidence type="ECO:0000256" key="5">
    <source>
        <dbReference type="ARBA" id="ARBA00022692"/>
    </source>
</evidence>
<feature type="transmembrane region" description="Helical" evidence="8">
    <location>
        <begin position="132"/>
        <end position="151"/>
    </location>
</feature>
<keyword evidence="7 8" id="KW-0472">Membrane</keyword>
<feature type="transmembrane region" description="Helical" evidence="8">
    <location>
        <begin position="267"/>
        <end position="288"/>
    </location>
</feature>
<protein>
    <recommendedName>
        <fullName evidence="11">AI-2E family transporter</fullName>
    </recommendedName>
</protein>
<dbReference type="PANTHER" id="PTHR21716:SF53">
    <property type="entry name" value="PERMEASE PERM-RELATED"/>
    <property type="match status" value="1"/>
</dbReference>
<evidence type="ECO:0000256" key="6">
    <source>
        <dbReference type="ARBA" id="ARBA00022989"/>
    </source>
</evidence>
<keyword evidence="4" id="KW-1003">Cell membrane</keyword>
<comment type="similarity">
    <text evidence="2">Belongs to the autoinducer-2 exporter (AI-2E) (TC 2.A.86) family.</text>
</comment>
<keyword evidence="5 8" id="KW-0812">Transmembrane</keyword>
<comment type="subcellular location">
    <subcellularLocation>
        <location evidence="1">Cell membrane</location>
        <topology evidence="1">Multi-pass membrane protein</topology>
    </subcellularLocation>
</comment>
<dbReference type="Proteomes" id="UP000177354">
    <property type="component" value="Unassembled WGS sequence"/>
</dbReference>
<feature type="transmembrane region" description="Helical" evidence="8">
    <location>
        <begin position="7"/>
        <end position="25"/>
    </location>
</feature>
<name>A0A1F5Z6S9_9BACT</name>